<dbReference type="Pfam" id="PF00773">
    <property type="entry name" value="RNB"/>
    <property type="match status" value="1"/>
</dbReference>
<dbReference type="GO" id="GO:0006402">
    <property type="term" value="P:mRNA catabolic process"/>
    <property type="evidence" value="ECO:0007669"/>
    <property type="project" value="TreeGrafter"/>
</dbReference>
<dbReference type="PANTHER" id="PTHR23355">
    <property type="entry name" value="RIBONUCLEASE"/>
    <property type="match status" value="1"/>
</dbReference>
<proteinExistence type="predicted"/>
<dbReference type="InterPro" id="IPR001900">
    <property type="entry name" value="RNase_II/R"/>
</dbReference>
<dbReference type="AlphaFoldDB" id="A0A9P0QKQ0"/>
<dbReference type="GO" id="GO:0000932">
    <property type="term" value="C:P-body"/>
    <property type="evidence" value="ECO:0007669"/>
    <property type="project" value="TreeGrafter"/>
</dbReference>
<dbReference type="PANTHER" id="PTHR23355:SF9">
    <property type="entry name" value="DIS3-LIKE EXONUCLEASE 2"/>
    <property type="match status" value="1"/>
</dbReference>
<protein>
    <recommendedName>
        <fullName evidence="1">RNB domain-containing protein</fullName>
    </recommendedName>
</protein>
<dbReference type="InterPro" id="IPR050180">
    <property type="entry name" value="RNR_Ribonuclease"/>
</dbReference>
<dbReference type="OrthoDB" id="2285229at2759"/>
<name>A0A9P0QKQ0_9ASCO</name>
<evidence type="ECO:0000259" key="1">
    <source>
        <dbReference type="SMART" id="SM00955"/>
    </source>
</evidence>
<evidence type="ECO:0000313" key="2">
    <source>
        <dbReference type="EMBL" id="CAH2350877.1"/>
    </source>
</evidence>
<accession>A0A9P0QKQ0</accession>
<dbReference type="SUPFAM" id="SSF50249">
    <property type="entry name" value="Nucleic acid-binding proteins"/>
    <property type="match status" value="1"/>
</dbReference>
<gene>
    <name evidence="2" type="ORF">CLIB1423_02S07162</name>
</gene>
<keyword evidence="3" id="KW-1185">Reference proteome</keyword>
<feature type="domain" description="RNB" evidence="1">
    <location>
        <begin position="724"/>
        <end position="1097"/>
    </location>
</feature>
<comment type="caution">
    <text evidence="2">The sequence shown here is derived from an EMBL/GenBank/DDBJ whole genome shotgun (WGS) entry which is preliminary data.</text>
</comment>
<dbReference type="GO" id="GO:0000175">
    <property type="term" value="F:3'-5'-RNA exonuclease activity"/>
    <property type="evidence" value="ECO:0007669"/>
    <property type="project" value="TreeGrafter"/>
</dbReference>
<dbReference type="Proteomes" id="UP000837801">
    <property type="component" value="Unassembled WGS sequence"/>
</dbReference>
<dbReference type="EMBL" id="CAKXYY010000002">
    <property type="protein sequence ID" value="CAH2350877.1"/>
    <property type="molecule type" value="Genomic_DNA"/>
</dbReference>
<organism evidence="2 3">
    <name type="scientific">[Candida] railenensis</name>
    <dbReference type="NCBI Taxonomy" id="45579"/>
    <lineage>
        <taxon>Eukaryota</taxon>
        <taxon>Fungi</taxon>
        <taxon>Dikarya</taxon>
        <taxon>Ascomycota</taxon>
        <taxon>Saccharomycotina</taxon>
        <taxon>Pichiomycetes</taxon>
        <taxon>Debaryomycetaceae</taxon>
        <taxon>Kurtzmaniella</taxon>
    </lineage>
</organism>
<dbReference type="InterPro" id="IPR012340">
    <property type="entry name" value="NA-bd_OB-fold"/>
</dbReference>
<sequence>MLRRYTCLALASKKSLHHSSVRSNFLTELRAVKEDFASRSGATENDGKQTIKIDGEEETEVQEKLQEILSKSRKSTFSDPSNRELDLSRSNTDIYNEIVDNLKKRRKFRIFLPEKEWRENFSQTMKTHYPKVSKAHRHKFMREMVEDSFKNATISPYSACDPITIGDLVALADDTAEFYIVVGIPEKLSSPYYTCINKEGELVFVSRDKFKLRFPHAIPKKYDMFLQCLVEPEKKWRDFAPIGYPDAEFSRSELARPNEFPPERIGKKKSKHKKYVKPEQTFKEQVNAGQLLNEQASQEYNLEEELTSNDEDDFIVNSAAGQLLTNSDVMTYHVSWFSRELYSEPLRDLSIRISDDMNLISKKLEYLHRLLQFDATGGIIDSPVTISIFELLEYVTKLDLDQAREFAAGGRETIAKYNEEIMKSSDMSLYPSPLRTIYQVQRYLRSHNLIDEDSNKLGKDIPIIGEQIGEYNISTYLTVILALRHQSRMWNLNQSNPSNPPISLTILPVHYIGNISFLIEKLKSEGLTLKFANYVVSCMNGEPKDVPEYYSETVNLLKDYIAGNFSHDAEAGTTVVSIVRKVEELAKAQNLPMNSRPEASFDYSKLRCYEILQILKSKSGVMKNKEDAIKNIWENPINWSNSLQLPHQGVSNISDNNSMFYQYMDDHLVGRENELHDIRELKEKKQANKVLEPSDLLLDEELKNDSEQFIPDCLYETDPLDSIRQDFTNVPIYCIDSETAHEIDDGISIEEVDQNYLISVHVANPTSYIKPNSSLANIAFGKGTTTYLPEGPTMMLPKFISNLAGLGDASQGNKIRTFVVQFELPKSQIDSYLVQKEIDANYSDVNVLEVIKKHMDSSSAVKVGLASNFPQGFTYAKVNSILNDESKIEAFKSNSLKDINHVNLFKLHGISKVLKDVRVLLGDAISFQGNSSSVSVNYTKKNSDETHFKAKDDCYEIGLFGHNAPTISIDQNGNQSSDSKSQLLVSECMIGGNLSASNFASKHKIPIIYRSQYMNLHDSVAEELGRISKDKHALQQNMDVENMAKVLPFLTSARFQTESPIKPHQSLGVKGYATVTSPLRRFVDMVNHWKFEDFLLSKQNGKVLSRILDSKLPYIGSHLQSCELINKQSQRFSLNFWVGVFLKQYDHLLSLNEIEPIKFKLMIQSRPINGLIRVQMLDFANIRASIEVTPLFLKHFKEEELGAGKTIHGYFEFVKLDYIEHEVVLRVRE</sequence>
<dbReference type="GO" id="GO:0003723">
    <property type="term" value="F:RNA binding"/>
    <property type="evidence" value="ECO:0007669"/>
    <property type="project" value="InterPro"/>
</dbReference>
<dbReference type="SMART" id="SM00955">
    <property type="entry name" value="RNB"/>
    <property type="match status" value="1"/>
</dbReference>
<reference evidence="2" key="1">
    <citation type="submission" date="2022-03" db="EMBL/GenBank/DDBJ databases">
        <authorList>
            <person name="Legras J.-L."/>
            <person name="Devillers H."/>
            <person name="Grondin C."/>
        </authorList>
    </citation>
    <scope>NUCLEOTIDE SEQUENCE</scope>
    <source>
        <strain evidence="2">CLIB 1423</strain>
    </source>
</reference>
<evidence type="ECO:0000313" key="3">
    <source>
        <dbReference type="Proteomes" id="UP000837801"/>
    </source>
</evidence>